<sequence>MTMEPSGLGPMGDVQLLAASLRTDRADVASYARVLTGALHDALPPGMVKVDRRRGLGDRMAGREGRAVAVVVHGDGRQLALREGPHGAVEAEVRQVVRDVVISRRTVTIEQWLQALAEDLTKVAARDAAACAALERLLAGGI</sequence>
<dbReference type="Proteomes" id="UP001299970">
    <property type="component" value="Unassembled WGS sequence"/>
</dbReference>
<accession>A0ABS9TQI9</accession>
<dbReference type="EMBL" id="JAKXMK010000036">
    <property type="protein sequence ID" value="MCH6170791.1"/>
    <property type="molecule type" value="Genomic_DNA"/>
</dbReference>
<keyword evidence="2" id="KW-1185">Reference proteome</keyword>
<evidence type="ECO:0000313" key="1">
    <source>
        <dbReference type="EMBL" id="MCH6170791.1"/>
    </source>
</evidence>
<protein>
    <recommendedName>
        <fullName evidence="3">YbaB/EbfC DNA-binding family protein</fullName>
    </recommendedName>
</protein>
<organism evidence="1 2">
    <name type="scientific">Pseudonocardia alaniniphila</name>
    <dbReference type="NCBI Taxonomy" id="75291"/>
    <lineage>
        <taxon>Bacteria</taxon>
        <taxon>Bacillati</taxon>
        <taxon>Actinomycetota</taxon>
        <taxon>Actinomycetes</taxon>
        <taxon>Pseudonocardiales</taxon>
        <taxon>Pseudonocardiaceae</taxon>
        <taxon>Pseudonocardia</taxon>
    </lineage>
</organism>
<gene>
    <name evidence="1" type="ORF">MMF94_34235</name>
</gene>
<evidence type="ECO:0000313" key="2">
    <source>
        <dbReference type="Proteomes" id="UP001299970"/>
    </source>
</evidence>
<name>A0ABS9TQI9_9PSEU</name>
<comment type="caution">
    <text evidence="1">The sequence shown here is derived from an EMBL/GenBank/DDBJ whole genome shotgun (WGS) entry which is preliminary data.</text>
</comment>
<evidence type="ECO:0008006" key="3">
    <source>
        <dbReference type="Google" id="ProtNLM"/>
    </source>
</evidence>
<reference evidence="1 2" key="1">
    <citation type="submission" date="2022-03" db="EMBL/GenBank/DDBJ databases">
        <title>Pseudonocardia alaer sp. nov., a novel actinomycete isolated from reed forest soil.</title>
        <authorList>
            <person name="Wang L."/>
        </authorList>
    </citation>
    <scope>NUCLEOTIDE SEQUENCE [LARGE SCALE GENOMIC DNA]</scope>
    <source>
        <strain evidence="1 2">Y-16303</strain>
    </source>
</reference>
<dbReference type="RefSeq" id="WP_241041598.1">
    <property type="nucleotide sequence ID" value="NZ_BAAAJF010000016.1"/>
</dbReference>
<proteinExistence type="predicted"/>